<dbReference type="PROSITE" id="PS51257">
    <property type="entry name" value="PROKAR_LIPOPROTEIN"/>
    <property type="match status" value="1"/>
</dbReference>
<dbReference type="AlphaFoldDB" id="A0A8J6KGV0"/>
<evidence type="ECO:0000313" key="2">
    <source>
        <dbReference type="EMBL" id="KAG9491105.1"/>
    </source>
</evidence>
<accession>A0A8J6KGV0</accession>
<keyword evidence="1" id="KW-1133">Transmembrane helix</keyword>
<protein>
    <submittedName>
        <fullName evidence="2">Uncharacterized protein</fullName>
    </submittedName>
</protein>
<keyword evidence="1" id="KW-0472">Membrane</keyword>
<evidence type="ECO:0000256" key="1">
    <source>
        <dbReference type="SAM" id="Phobius"/>
    </source>
</evidence>
<keyword evidence="1" id="KW-0812">Transmembrane</keyword>
<gene>
    <name evidence="2" type="ORF">GDO78_006460</name>
</gene>
<feature type="transmembrane region" description="Helical" evidence="1">
    <location>
        <begin position="21"/>
        <end position="45"/>
    </location>
</feature>
<organism evidence="2 3">
    <name type="scientific">Eleutherodactylus coqui</name>
    <name type="common">Puerto Rican coqui</name>
    <dbReference type="NCBI Taxonomy" id="57060"/>
    <lineage>
        <taxon>Eukaryota</taxon>
        <taxon>Metazoa</taxon>
        <taxon>Chordata</taxon>
        <taxon>Craniata</taxon>
        <taxon>Vertebrata</taxon>
        <taxon>Euteleostomi</taxon>
        <taxon>Amphibia</taxon>
        <taxon>Batrachia</taxon>
        <taxon>Anura</taxon>
        <taxon>Neobatrachia</taxon>
        <taxon>Hyloidea</taxon>
        <taxon>Eleutherodactylidae</taxon>
        <taxon>Eleutherodactylinae</taxon>
        <taxon>Eleutherodactylus</taxon>
        <taxon>Eleutherodactylus</taxon>
    </lineage>
</organism>
<sequence length="94" mass="11056">MHRIIAKKNKTSELFKSGSASLYWIQLFSIGLSCVWLIFILFLAFVHLYCILLKPLHFFYICMILQPNFIYNSELPSAINSSFFWVTLPPILFF</sequence>
<dbReference type="EMBL" id="WNTK01000002">
    <property type="protein sequence ID" value="KAG9491105.1"/>
    <property type="molecule type" value="Genomic_DNA"/>
</dbReference>
<name>A0A8J6KGV0_ELECQ</name>
<reference evidence="2" key="1">
    <citation type="thesis" date="2020" institute="ProQuest LLC" country="789 East Eisenhower Parkway, Ann Arbor, MI, USA">
        <title>Comparative Genomics and Chromosome Evolution.</title>
        <authorList>
            <person name="Mudd A.B."/>
        </authorList>
    </citation>
    <scope>NUCLEOTIDE SEQUENCE</scope>
    <source>
        <strain evidence="2">HN-11 Male</strain>
        <tissue evidence="2">Kidney and liver</tissue>
    </source>
</reference>
<dbReference type="Proteomes" id="UP000770717">
    <property type="component" value="Unassembled WGS sequence"/>
</dbReference>
<keyword evidence="3" id="KW-1185">Reference proteome</keyword>
<proteinExistence type="predicted"/>
<evidence type="ECO:0000313" key="3">
    <source>
        <dbReference type="Proteomes" id="UP000770717"/>
    </source>
</evidence>
<comment type="caution">
    <text evidence="2">The sequence shown here is derived from an EMBL/GenBank/DDBJ whole genome shotgun (WGS) entry which is preliminary data.</text>
</comment>